<feature type="domain" description="RNA polymerase sigma factor 70 region 4 type 2" evidence="8">
    <location>
        <begin position="132"/>
        <end position="183"/>
    </location>
</feature>
<dbReference type="GO" id="GO:0003677">
    <property type="term" value="F:DNA binding"/>
    <property type="evidence" value="ECO:0007669"/>
    <property type="project" value="UniProtKB-KW"/>
</dbReference>
<dbReference type="InterPro" id="IPR039425">
    <property type="entry name" value="RNA_pol_sigma-70-like"/>
</dbReference>
<evidence type="ECO:0000259" key="7">
    <source>
        <dbReference type="Pfam" id="PF04542"/>
    </source>
</evidence>
<dbReference type="PANTHER" id="PTHR43133:SF62">
    <property type="entry name" value="RNA POLYMERASE SIGMA FACTOR SIGZ"/>
    <property type="match status" value="1"/>
</dbReference>
<dbReference type="EMBL" id="JAICBX010000002">
    <property type="protein sequence ID" value="MBW8637374.1"/>
    <property type="molecule type" value="Genomic_DNA"/>
</dbReference>
<dbReference type="InterPro" id="IPR013324">
    <property type="entry name" value="RNA_pol_sigma_r3/r4-like"/>
</dbReference>
<dbReference type="AlphaFoldDB" id="A0AAE3D074"/>
<evidence type="ECO:0000256" key="4">
    <source>
        <dbReference type="ARBA" id="ARBA00023125"/>
    </source>
</evidence>
<dbReference type="InterPro" id="IPR013325">
    <property type="entry name" value="RNA_pol_sigma_r2"/>
</dbReference>
<dbReference type="Gene3D" id="1.10.1740.10">
    <property type="match status" value="1"/>
</dbReference>
<keyword evidence="4 6" id="KW-0238">DNA-binding</keyword>
<evidence type="ECO:0000256" key="6">
    <source>
        <dbReference type="RuleBase" id="RU000716"/>
    </source>
</evidence>
<dbReference type="InterPro" id="IPR036388">
    <property type="entry name" value="WH-like_DNA-bd_sf"/>
</dbReference>
<gene>
    <name evidence="9" type="ORF">K1W69_09260</name>
</gene>
<evidence type="ECO:0000256" key="5">
    <source>
        <dbReference type="ARBA" id="ARBA00023163"/>
    </source>
</evidence>
<dbReference type="CDD" id="cd06171">
    <property type="entry name" value="Sigma70_r4"/>
    <property type="match status" value="1"/>
</dbReference>
<evidence type="ECO:0000256" key="1">
    <source>
        <dbReference type="ARBA" id="ARBA00010641"/>
    </source>
</evidence>
<evidence type="ECO:0000313" key="10">
    <source>
        <dbReference type="Proteomes" id="UP001196509"/>
    </source>
</evidence>
<sequence length="191" mass="21646">MPIENPDPTADQDYLKALMMEVATSRDKTSFEILFDRFGPRIKGMMEKSGASSDLAEDLVQDVMLTVWRKAALYRPDKGAVSTWIYTVARNARIDRLRRLPAQPYIDVETVMVASEDESPEAEAIGSQQGDLVRSALEKLPSEQRQVVEMAFAEYKPHSEIARDLDLPIGTVKSRLRLAYRKLREELEDLG</sequence>
<evidence type="ECO:0000313" key="9">
    <source>
        <dbReference type="EMBL" id="MBW8637374.1"/>
    </source>
</evidence>
<keyword evidence="10" id="KW-1185">Reference proteome</keyword>
<evidence type="ECO:0000259" key="8">
    <source>
        <dbReference type="Pfam" id="PF08281"/>
    </source>
</evidence>
<dbReference type="PROSITE" id="PS01063">
    <property type="entry name" value="SIGMA70_ECF"/>
    <property type="match status" value="1"/>
</dbReference>
<evidence type="ECO:0000256" key="3">
    <source>
        <dbReference type="ARBA" id="ARBA00023082"/>
    </source>
</evidence>
<dbReference type="InterPro" id="IPR007627">
    <property type="entry name" value="RNA_pol_sigma70_r2"/>
</dbReference>
<dbReference type="GO" id="GO:0016987">
    <property type="term" value="F:sigma factor activity"/>
    <property type="evidence" value="ECO:0007669"/>
    <property type="project" value="UniProtKB-KW"/>
</dbReference>
<reference evidence="9" key="1">
    <citation type="submission" date="2021-08" db="EMBL/GenBank/DDBJ databases">
        <title>Hoeflea bacterium WL0058 sp. nov., isolated from the sediment.</title>
        <authorList>
            <person name="Wang L."/>
            <person name="Zhang D."/>
        </authorList>
    </citation>
    <scope>NUCLEOTIDE SEQUENCE</scope>
    <source>
        <strain evidence="9">WL0058</strain>
    </source>
</reference>
<protein>
    <recommendedName>
        <fullName evidence="6">RNA polymerase sigma factor</fullName>
    </recommendedName>
</protein>
<name>A0AAE3D074_9HYPH</name>
<keyword evidence="2 6" id="KW-0805">Transcription regulation</keyword>
<comment type="similarity">
    <text evidence="1 6">Belongs to the sigma-70 factor family. ECF subfamily.</text>
</comment>
<dbReference type="InterPro" id="IPR013249">
    <property type="entry name" value="RNA_pol_sigma70_r4_t2"/>
</dbReference>
<feature type="domain" description="RNA polymerase sigma-70 region 2" evidence="7">
    <location>
        <begin position="34"/>
        <end position="99"/>
    </location>
</feature>
<dbReference type="Gene3D" id="1.10.10.10">
    <property type="entry name" value="Winged helix-like DNA-binding domain superfamily/Winged helix DNA-binding domain"/>
    <property type="match status" value="1"/>
</dbReference>
<dbReference type="SUPFAM" id="SSF88659">
    <property type="entry name" value="Sigma3 and sigma4 domains of RNA polymerase sigma factors"/>
    <property type="match status" value="1"/>
</dbReference>
<dbReference type="PANTHER" id="PTHR43133">
    <property type="entry name" value="RNA POLYMERASE ECF-TYPE SIGMA FACTO"/>
    <property type="match status" value="1"/>
</dbReference>
<dbReference type="RefSeq" id="WP_220228082.1">
    <property type="nucleotide sequence ID" value="NZ_JAICBX010000002.1"/>
</dbReference>
<keyword evidence="5 6" id="KW-0804">Transcription</keyword>
<dbReference type="SUPFAM" id="SSF88946">
    <property type="entry name" value="Sigma2 domain of RNA polymerase sigma factors"/>
    <property type="match status" value="1"/>
</dbReference>
<dbReference type="NCBIfam" id="TIGR02937">
    <property type="entry name" value="sigma70-ECF"/>
    <property type="match status" value="1"/>
</dbReference>
<proteinExistence type="inferred from homology"/>
<organism evidence="9 10">
    <name type="scientific">Flavimaribacter sediminis</name>
    <dbReference type="NCBI Taxonomy" id="2865987"/>
    <lineage>
        <taxon>Bacteria</taxon>
        <taxon>Pseudomonadati</taxon>
        <taxon>Pseudomonadota</taxon>
        <taxon>Alphaproteobacteria</taxon>
        <taxon>Hyphomicrobiales</taxon>
        <taxon>Rhizobiaceae</taxon>
        <taxon>Flavimaribacter</taxon>
    </lineage>
</organism>
<dbReference type="InterPro" id="IPR000838">
    <property type="entry name" value="RNA_pol_sigma70_ECF_CS"/>
</dbReference>
<dbReference type="Pfam" id="PF04542">
    <property type="entry name" value="Sigma70_r2"/>
    <property type="match status" value="1"/>
</dbReference>
<dbReference type="InterPro" id="IPR014284">
    <property type="entry name" value="RNA_pol_sigma-70_dom"/>
</dbReference>
<keyword evidence="3 6" id="KW-0731">Sigma factor</keyword>
<accession>A0AAE3D074</accession>
<dbReference type="Pfam" id="PF08281">
    <property type="entry name" value="Sigma70_r4_2"/>
    <property type="match status" value="1"/>
</dbReference>
<dbReference type="GO" id="GO:0006352">
    <property type="term" value="P:DNA-templated transcription initiation"/>
    <property type="evidence" value="ECO:0007669"/>
    <property type="project" value="InterPro"/>
</dbReference>
<dbReference type="Proteomes" id="UP001196509">
    <property type="component" value="Unassembled WGS sequence"/>
</dbReference>
<evidence type="ECO:0000256" key="2">
    <source>
        <dbReference type="ARBA" id="ARBA00023015"/>
    </source>
</evidence>
<comment type="caution">
    <text evidence="9">The sequence shown here is derived from an EMBL/GenBank/DDBJ whole genome shotgun (WGS) entry which is preliminary data.</text>
</comment>